<name>A0A067C8B5_SAPPC</name>
<evidence type="ECO:0000313" key="6">
    <source>
        <dbReference type="Proteomes" id="UP000030745"/>
    </source>
</evidence>
<dbReference type="KEGG" id="spar:SPRG_20512"/>
<evidence type="ECO:0000259" key="4">
    <source>
        <dbReference type="PROSITE" id="PS50004"/>
    </source>
</evidence>
<feature type="region of interest" description="Disordered" evidence="3">
    <location>
        <begin position="19"/>
        <end position="41"/>
    </location>
</feature>
<keyword evidence="6" id="KW-1185">Reference proteome</keyword>
<dbReference type="Gene3D" id="2.60.40.150">
    <property type="entry name" value="C2 domain"/>
    <property type="match status" value="1"/>
</dbReference>
<dbReference type="PANTHER" id="PTHR45911">
    <property type="entry name" value="C2 DOMAIN-CONTAINING PROTEIN"/>
    <property type="match status" value="1"/>
</dbReference>
<dbReference type="PROSITE" id="PS50004">
    <property type="entry name" value="C2"/>
    <property type="match status" value="1"/>
</dbReference>
<dbReference type="Pfam" id="PF00168">
    <property type="entry name" value="C2"/>
    <property type="match status" value="1"/>
</dbReference>
<dbReference type="EMBL" id="KK583222">
    <property type="protein sequence ID" value="KDO26713.1"/>
    <property type="molecule type" value="Genomic_DNA"/>
</dbReference>
<accession>A0A067C8B5</accession>
<dbReference type="GO" id="GO:0016020">
    <property type="term" value="C:membrane"/>
    <property type="evidence" value="ECO:0007669"/>
    <property type="project" value="TreeGrafter"/>
</dbReference>
<dbReference type="RefSeq" id="XP_012202598.1">
    <property type="nucleotide sequence ID" value="XM_012347208.1"/>
</dbReference>
<organism evidence="5 6">
    <name type="scientific">Saprolegnia parasitica (strain CBS 223.65)</name>
    <dbReference type="NCBI Taxonomy" id="695850"/>
    <lineage>
        <taxon>Eukaryota</taxon>
        <taxon>Sar</taxon>
        <taxon>Stramenopiles</taxon>
        <taxon>Oomycota</taxon>
        <taxon>Saprolegniomycetes</taxon>
        <taxon>Saprolegniales</taxon>
        <taxon>Saprolegniaceae</taxon>
        <taxon>Saprolegnia</taxon>
    </lineage>
</organism>
<dbReference type="SMART" id="SM00239">
    <property type="entry name" value="C2"/>
    <property type="match status" value="1"/>
</dbReference>
<dbReference type="SUPFAM" id="SSF49562">
    <property type="entry name" value="C2 domain (Calcium/lipid-binding domain, CaLB)"/>
    <property type="match status" value="1"/>
</dbReference>
<dbReference type="PANTHER" id="PTHR45911:SF4">
    <property type="entry name" value="MULTIPLE C2 AND TRANSMEMBRANE DOMAIN-CONTAINING PROTEIN"/>
    <property type="match status" value="1"/>
</dbReference>
<dbReference type="CDD" id="cd00030">
    <property type="entry name" value="C2"/>
    <property type="match status" value="1"/>
</dbReference>
<dbReference type="InterPro" id="IPR001849">
    <property type="entry name" value="PH_domain"/>
</dbReference>
<dbReference type="InterPro" id="IPR000008">
    <property type="entry name" value="C2_dom"/>
</dbReference>
<dbReference type="GO" id="GO:0005509">
    <property type="term" value="F:calcium ion binding"/>
    <property type="evidence" value="ECO:0007669"/>
    <property type="project" value="TreeGrafter"/>
</dbReference>
<proteinExistence type="predicted"/>
<dbReference type="SMART" id="SM00233">
    <property type="entry name" value="PH"/>
    <property type="match status" value="1"/>
</dbReference>
<dbReference type="GeneID" id="24141623"/>
<keyword evidence="1" id="KW-0479">Metal-binding</keyword>
<evidence type="ECO:0000256" key="1">
    <source>
        <dbReference type="ARBA" id="ARBA00022723"/>
    </source>
</evidence>
<dbReference type="Proteomes" id="UP000030745">
    <property type="component" value="Unassembled WGS sequence"/>
</dbReference>
<dbReference type="VEuPathDB" id="FungiDB:SPRG_20512"/>
<dbReference type="InterPro" id="IPR035892">
    <property type="entry name" value="C2_domain_sf"/>
</dbReference>
<evidence type="ECO:0000313" key="5">
    <source>
        <dbReference type="EMBL" id="KDO26713.1"/>
    </source>
</evidence>
<dbReference type="OMA" id="RTHARWV"/>
<evidence type="ECO:0000256" key="2">
    <source>
        <dbReference type="ARBA" id="ARBA00022837"/>
    </source>
</evidence>
<keyword evidence="2" id="KW-0106">Calcium</keyword>
<reference evidence="5 6" key="1">
    <citation type="journal article" date="2013" name="PLoS Genet.">
        <title>Distinctive expansion of potential virulence genes in the genome of the oomycete fish pathogen Saprolegnia parasitica.</title>
        <authorList>
            <person name="Jiang R.H."/>
            <person name="de Bruijn I."/>
            <person name="Haas B.J."/>
            <person name="Belmonte R."/>
            <person name="Lobach L."/>
            <person name="Christie J."/>
            <person name="van den Ackerveken G."/>
            <person name="Bottin A."/>
            <person name="Bulone V."/>
            <person name="Diaz-Moreno S.M."/>
            <person name="Dumas B."/>
            <person name="Fan L."/>
            <person name="Gaulin E."/>
            <person name="Govers F."/>
            <person name="Grenville-Briggs L.J."/>
            <person name="Horner N.R."/>
            <person name="Levin J.Z."/>
            <person name="Mammella M."/>
            <person name="Meijer H.J."/>
            <person name="Morris P."/>
            <person name="Nusbaum C."/>
            <person name="Oome S."/>
            <person name="Phillips A.J."/>
            <person name="van Rooyen D."/>
            <person name="Rzeszutek E."/>
            <person name="Saraiva M."/>
            <person name="Secombes C.J."/>
            <person name="Seidl M.F."/>
            <person name="Snel B."/>
            <person name="Stassen J.H."/>
            <person name="Sykes S."/>
            <person name="Tripathy S."/>
            <person name="van den Berg H."/>
            <person name="Vega-Arreguin J.C."/>
            <person name="Wawra S."/>
            <person name="Young S.K."/>
            <person name="Zeng Q."/>
            <person name="Dieguez-Uribeondo J."/>
            <person name="Russ C."/>
            <person name="Tyler B.M."/>
            <person name="van West P."/>
        </authorList>
    </citation>
    <scope>NUCLEOTIDE SEQUENCE [LARGE SCALE GENOMIC DNA]</scope>
    <source>
        <strain evidence="5 6">CBS 223.65</strain>
    </source>
</reference>
<sequence>MLVEMHFGSALWQDILQAQQPRKTKKKSPWEPSEAWTLLGPPTALLGPTTVESMYAAEPQGDNQATHDLPSPVADASTTQSLLPAFDLTDAKGTMTPELRLDAMLRMVRLARTIQRAAQKFKRLLHRSERPMQLQIHRATGLRPADWNGFSDPYVIVTAFELRGVQTRYEVANYMMTKTEIQYKTLNPVWDFTVLLPHMTPETTVCLTVVDYDFGSSPDFLGQATVSMDQLHESTALELKLGPLVHTPLHADGSPMSFGDRDTPGQGTLGLTLSPVPCLVSGLLRVLPPAPLVRANWFGTGPTFQEMYGVLRSDTLVLYSAKDRATCSPSFTVPLDSIARILDQENEDGQWELHSHEKHALPPWTFRAEYCCEGGEEERQRTHARWVKALSRATHRPVLVERSPSQFRFKFMA</sequence>
<evidence type="ECO:0000256" key="3">
    <source>
        <dbReference type="SAM" id="MobiDB-lite"/>
    </source>
</evidence>
<feature type="domain" description="C2" evidence="4">
    <location>
        <begin position="110"/>
        <end position="241"/>
    </location>
</feature>
<dbReference type="OrthoDB" id="270970at2759"/>
<gene>
    <name evidence="5" type="ORF">SPRG_20512</name>
</gene>
<dbReference type="AlphaFoldDB" id="A0A067C8B5"/>
<protein>
    <recommendedName>
        <fullName evidence="4">C2 domain-containing protein</fullName>
    </recommendedName>
</protein>